<dbReference type="Proteomes" id="UP001139516">
    <property type="component" value="Unassembled WGS sequence"/>
</dbReference>
<dbReference type="AlphaFoldDB" id="A0A9X1Y4M0"/>
<keyword evidence="2" id="KW-1185">Reference proteome</keyword>
<organism evidence="1 2">
    <name type="scientific">Roseomonas acroporae</name>
    <dbReference type="NCBI Taxonomy" id="2937791"/>
    <lineage>
        <taxon>Bacteria</taxon>
        <taxon>Pseudomonadati</taxon>
        <taxon>Pseudomonadota</taxon>
        <taxon>Alphaproteobacteria</taxon>
        <taxon>Acetobacterales</taxon>
        <taxon>Roseomonadaceae</taxon>
        <taxon>Roseomonas</taxon>
    </lineage>
</organism>
<dbReference type="RefSeq" id="WP_248665443.1">
    <property type="nucleotide sequence ID" value="NZ_JALPRX010000008.1"/>
</dbReference>
<dbReference type="EMBL" id="JALPRX010000008">
    <property type="protein sequence ID" value="MCK8783318.1"/>
    <property type="molecule type" value="Genomic_DNA"/>
</dbReference>
<protein>
    <submittedName>
        <fullName evidence="1">Ferredoxin</fullName>
    </submittedName>
</protein>
<sequence>MYVILTSKPGRFRTELVPGLRPVEAYEYRFHDTVRARFVVAELLHELRLRVIDEAEPPVLNEVPVKFLEKFESVEAARRELAHLTAFGGMKVALERVPAPDEVPEPVSAAA</sequence>
<accession>A0A9X1Y4M0</accession>
<name>A0A9X1Y4M0_9PROT</name>
<gene>
    <name evidence="1" type="ORF">M0638_02840</name>
</gene>
<comment type="caution">
    <text evidence="1">The sequence shown here is derived from an EMBL/GenBank/DDBJ whole genome shotgun (WGS) entry which is preliminary data.</text>
</comment>
<evidence type="ECO:0000313" key="2">
    <source>
        <dbReference type="Proteomes" id="UP001139516"/>
    </source>
</evidence>
<reference evidence="1" key="1">
    <citation type="submission" date="2022-04" db="EMBL/GenBank/DDBJ databases">
        <title>Roseomonas acroporae sp. nov., isolated from coral Acropora digitifera.</title>
        <authorList>
            <person name="Sun H."/>
        </authorList>
    </citation>
    <scope>NUCLEOTIDE SEQUENCE</scope>
    <source>
        <strain evidence="1">NAR14</strain>
    </source>
</reference>
<proteinExistence type="predicted"/>
<evidence type="ECO:0000313" key="1">
    <source>
        <dbReference type="EMBL" id="MCK8783318.1"/>
    </source>
</evidence>